<dbReference type="PANTHER" id="PTHR11739:SF4">
    <property type="entry name" value="CITRATE SYNTHASE, PEROXISOMAL"/>
    <property type="match status" value="1"/>
</dbReference>
<dbReference type="CDD" id="cd06100">
    <property type="entry name" value="CCL_ACL-C"/>
    <property type="match status" value="1"/>
</dbReference>
<protein>
    <recommendedName>
        <fullName evidence="3">citrate synthase (unknown stereospecificity)</fullName>
        <ecNumber evidence="3">2.3.3.16</ecNumber>
    </recommendedName>
</protein>
<dbReference type="PROSITE" id="PS00480">
    <property type="entry name" value="CITRATE_SYNTHASE"/>
    <property type="match status" value="1"/>
</dbReference>
<evidence type="ECO:0000313" key="7">
    <source>
        <dbReference type="Proteomes" id="UP000176902"/>
    </source>
</evidence>
<comment type="similarity">
    <text evidence="2 5">Belongs to the citrate synthase family.</text>
</comment>
<dbReference type="Gene3D" id="1.10.580.10">
    <property type="entry name" value="Citrate Synthase, domain 1"/>
    <property type="match status" value="1"/>
</dbReference>
<dbReference type="UniPathway" id="UPA00223"/>
<proteinExistence type="inferred from homology"/>
<evidence type="ECO:0000256" key="1">
    <source>
        <dbReference type="ARBA" id="ARBA00005163"/>
    </source>
</evidence>
<accession>A0A1F5JZF1</accession>
<dbReference type="GO" id="GO:0036440">
    <property type="term" value="F:citrate synthase activity"/>
    <property type="evidence" value="ECO:0007669"/>
    <property type="project" value="UniProtKB-EC"/>
</dbReference>
<comment type="pathway">
    <text evidence="1">Carbohydrate metabolism; tricarboxylic acid cycle.</text>
</comment>
<reference evidence="6 7" key="1">
    <citation type="journal article" date="2016" name="Nat. Commun.">
        <title>Thousands of microbial genomes shed light on interconnected biogeochemical processes in an aquifer system.</title>
        <authorList>
            <person name="Anantharaman K."/>
            <person name="Brown C.T."/>
            <person name="Hug L.A."/>
            <person name="Sharon I."/>
            <person name="Castelle C.J."/>
            <person name="Probst A.J."/>
            <person name="Thomas B.C."/>
            <person name="Singh A."/>
            <person name="Wilkins M.J."/>
            <person name="Karaoz U."/>
            <person name="Brodie E.L."/>
            <person name="Williams K.H."/>
            <person name="Hubbard S.S."/>
            <person name="Banfield J.F."/>
        </authorList>
    </citation>
    <scope>NUCLEOTIDE SEQUENCE [LARGE SCALE GENOMIC DNA]</scope>
</reference>
<dbReference type="GO" id="GO:0005829">
    <property type="term" value="C:cytosol"/>
    <property type="evidence" value="ECO:0007669"/>
    <property type="project" value="TreeGrafter"/>
</dbReference>
<dbReference type="Gene3D" id="1.10.230.10">
    <property type="entry name" value="Cytochrome P450-Terp, domain 2"/>
    <property type="match status" value="1"/>
</dbReference>
<dbReference type="InterPro" id="IPR036969">
    <property type="entry name" value="Citrate_synthase_sf"/>
</dbReference>
<dbReference type="GO" id="GO:0006099">
    <property type="term" value="P:tricarboxylic acid cycle"/>
    <property type="evidence" value="ECO:0007669"/>
    <property type="project" value="UniProtKB-UniPathway"/>
</dbReference>
<evidence type="ECO:0000313" key="6">
    <source>
        <dbReference type="EMBL" id="OGE34022.1"/>
    </source>
</evidence>
<dbReference type="InterPro" id="IPR019810">
    <property type="entry name" value="Citrate_synthase_AS"/>
</dbReference>
<dbReference type="EMBL" id="MFCV01000001">
    <property type="protein sequence ID" value="OGE34022.1"/>
    <property type="molecule type" value="Genomic_DNA"/>
</dbReference>
<dbReference type="Pfam" id="PF00285">
    <property type="entry name" value="Citrate_synt"/>
    <property type="match status" value="1"/>
</dbReference>
<evidence type="ECO:0000256" key="5">
    <source>
        <dbReference type="RuleBase" id="RU003406"/>
    </source>
</evidence>
<dbReference type="STRING" id="1797768.A3C59_00715"/>
<dbReference type="Proteomes" id="UP000176902">
    <property type="component" value="Unassembled WGS sequence"/>
</dbReference>
<dbReference type="PANTHER" id="PTHR11739">
    <property type="entry name" value="CITRATE SYNTHASE"/>
    <property type="match status" value="1"/>
</dbReference>
<evidence type="ECO:0000256" key="4">
    <source>
        <dbReference type="ARBA" id="ARBA00022679"/>
    </source>
</evidence>
<dbReference type="EC" id="2.3.3.16" evidence="3"/>
<dbReference type="NCBIfam" id="NF004869">
    <property type="entry name" value="PRK06224.1-6"/>
    <property type="match status" value="1"/>
</dbReference>
<sequence>MDKKWKTSLAGIIDGEGHMHGYKTTDLIDKVNFTDAIWLELKGELPTEKERAMLDSILISTIDNGMGPPSVTNARNSASAGNPMQAAVAAGVLGVGESHGGAIEECARLLQLGLSADKLVEKVISSGDRIPGFGHKVYKDEDPRATQIFNKAKELGFYGEACELARAVETKLEELKGKRIVINVDGAIAAVISDMGFDYRLGKGFFLIGRIVGLVAHVFEEYVREKPFRRIADEEIEYDGPSPRKLPS</sequence>
<evidence type="ECO:0000256" key="3">
    <source>
        <dbReference type="ARBA" id="ARBA00012972"/>
    </source>
</evidence>
<dbReference type="InterPro" id="IPR016143">
    <property type="entry name" value="Citrate_synth-like_sm_a-sub"/>
</dbReference>
<dbReference type="InterPro" id="IPR002020">
    <property type="entry name" value="Citrate_synthase"/>
</dbReference>
<dbReference type="AlphaFoldDB" id="A0A1F5JZF1"/>
<dbReference type="InterPro" id="IPR016142">
    <property type="entry name" value="Citrate_synth-like_lrg_a-sub"/>
</dbReference>
<dbReference type="SUPFAM" id="SSF48256">
    <property type="entry name" value="Citrate synthase"/>
    <property type="match status" value="1"/>
</dbReference>
<gene>
    <name evidence="6" type="ORF">A3C59_00715</name>
</gene>
<organism evidence="6 7">
    <name type="scientific">Candidatus Daviesbacteria bacterium RIFCSPHIGHO2_02_FULL_36_13</name>
    <dbReference type="NCBI Taxonomy" id="1797768"/>
    <lineage>
        <taxon>Bacteria</taxon>
        <taxon>Candidatus Daviesiibacteriota</taxon>
    </lineage>
</organism>
<keyword evidence="4 5" id="KW-0808">Transferase</keyword>
<name>A0A1F5JZF1_9BACT</name>
<comment type="caution">
    <text evidence="6">The sequence shown here is derived from an EMBL/GenBank/DDBJ whole genome shotgun (WGS) entry which is preliminary data.</text>
</comment>
<evidence type="ECO:0000256" key="2">
    <source>
        <dbReference type="ARBA" id="ARBA00010566"/>
    </source>
</evidence>
<keyword evidence="6" id="KW-0456">Lyase</keyword>
<dbReference type="GO" id="GO:0016829">
    <property type="term" value="F:lyase activity"/>
    <property type="evidence" value="ECO:0007669"/>
    <property type="project" value="UniProtKB-KW"/>
</dbReference>
<dbReference type="GO" id="GO:0005975">
    <property type="term" value="P:carbohydrate metabolic process"/>
    <property type="evidence" value="ECO:0007669"/>
    <property type="project" value="TreeGrafter"/>
</dbReference>